<feature type="topological domain" description="Lumenal" evidence="17">
    <location>
        <begin position="1"/>
        <end position="10"/>
    </location>
</feature>
<accession>A0A8H7VSS7</accession>
<evidence type="ECO:0000256" key="17">
    <source>
        <dbReference type="HAMAP-Rule" id="MF_03216"/>
    </source>
</evidence>
<dbReference type="EMBL" id="JAEPRB010000024">
    <property type="protein sequence ID" value="KAG2225744.1"/>
    <property type="molecule type" value="Genomic_DNA"/>
</dbReference>
<comment type="pathway">
    <text evidence="1 17">Phospholipid metabolism; phosphatidylcholine biosynthesis.</text>
</comment>
<keyword evidence="8 17" id="KW-0256">Endoplasmic reticulum</keyword>
<evidence type="ECO:0000256" key="14">
    <source>
        <dbReference type="ARBA" id="ARBA00023264"/>
    </source>
</evidence>
<evidence type="ECO:0000256" key="3">
    <source>
        <dbReference type="ARBA" id="ARBA00022516"/>
    </source>
</evidence>
<dbReference type="PIRSF" id="PIRSF005444">
    <property type="entry name" value="PEMT"/>
    <property type="match status" value="1"/>
</dbReference>
<evidence type="ECO:0000256" key="5">
    <source>
        <dbReference type="ARBA" id="ARBA00022679"/>
    </source>
</evidence>
<dbReference type="GO" id="GO:0006656">
    <property type="term" value="P:phosphatidylcholine biosynthetic process"/>
    <property type="evidence" value="ECO:0007669"/>
    <property type="project" value="UniProtKB-UniRule"/>
</dbReference>
<evidence type="ECO:0000256" key="10">
    <source>
        <dbReference type="ARBA" id="ARBA00023098"/>
    </source>
</evidence>
<evidence type="ECO:0000256" key="9">
    <source>
        <dbReference type="ARBA" id="ARBA00022989"/>
    </source>
</evidence>
<dbReference type="AlphaFoldDB" id="A0A8H7VSS7"/>
<evidence type="ECO:0000256" key="1">
    <source>
        <dbReference type="ARBA" id="ARBA00004969"/>
    </source>
</evidence>
<dbReference type="PANTHER" id="PTHR15458">
    <property type="entry name" value="PHOSPHATIDYLETHANOLAMINE N-METHYLTRANSFERASE"/>
    <property type="match status" value="1"/>
</dbReference>
<dbReference type="InterPro" id="IPR007318">
    <property type="entry name" value="Phopholipid_MeTrfase"/>
</dbReference>
<dbReference type="Gene3D" id="1.20.120.1630">
    <property type="match status" value="1"/>
</dbReference>
<evidence type="ECO:0000256" key="16">
    <source>
        <dbReference type="ARBA" id="ARBA00052459"/>
    </source>
</evidence>
<dbReference type="InterPro" id="IPR024960">
    <property type="entry name" value="PEMT/MFAP"/>
</dbReference>
<evidence type="ECO:0000256" key="2">
    <source>
        <dbReference type="ARBA" id="ARBA00005189"/>
    </source>
</evidence>
<comment type="subcellular location">
    <subcellularLocation>
        <location evidence="17">Endoplasmic reticulum membrane</location>
        <topology evidence="17">Multi-pass membrane protein</topology>
    </subcellularLocation>
    <subcellularLocation>
        <location evidence="17">Mitochondrion membrane</location>
        <topology evidence="17">Multi-pass membrane protein</topology>
    </subcellularLocation>
</comment>
<keyword evidence="12 17" id="KW-0472">Membrane</keyword>
<feature type="binding site" evidence="17">
    <location>
        <begin position="179"/>
        <end position="180"/>
    </location>
    <ligand>
        <name>S-adenosyl-L-methionine</name>
        <dbReference type="ChEBI" id="CHEBI:59789"/>
    </ligand>
</feature>
<evidence type="ECO:0000256" key="6">
    <source>
        <dbReference type="ARBA" id="ARBA00022691"/>
    </source>
</evidence>
<evidence type="ECO:0000256" key="8">
    <source>
        <dbReference type="ARBA" id="ARBA00022824"/>
    </source>
</evidence>
<feature type="topological domain" description="Lumenal" evidence="17">
    <location>
        <begin position="114"/>
        <end position="156"/>
    </location>
</feature>
<organism evidence="19 20">
    <name type="scientific">Circinella minor</name>
    <dbReference type="NCBI Taxonomy" id="1195481"/>
    <lineage>
        <taxon>Eukaryota</taxon>
        <taxon>Fungi</taxon>
        <taxon>Fungi incertae sedis</taxon>
        <taxon>Mucoromycota</taxon>
        <taxon>Mucoromycotina</taxon>
        <taxon>Mucoromycetes</taxon>
        <taxon>Mucorales</taxon>
        <taxon>Lichtheimiaceae</taxon>
        <taxon>Circinella</taxon>
    </lineage>
</organism>
<proteinExistence type="inferred from homology"/>
<evidence type="ECO:0000256" key="13">
    <source>
        <dbReference type="ARBA" id="ARBA00023209"/>
    </source>
</evidence>
<keyword evidence="6 17" id="KW-0949">S-adenosyl-L-methionine</keyword>
<keyword evidence="11 17" id="KW-0496">Mitochondrion</keyword>
<feature type="topological domain" description="Lumenal" evidence="17">
    <location>
        <begin position="32"/>
        <end position="43"/>
    </location>
</feature>
<keyword evidence="3 17" id="KW-0444">Lipid biosynthesis</keyword>
<dbReference type="OrthoDB" id="8300106at2759"/>
<comment type="catalytic activity">
    <reaction evidence="16 17">
        <text>a 1,2-diacyl-sn-glycero-3-phospho-N-methylethanolamine + S-adenosyl-L-methionine = a 1,2-diacyl-sn-glycero-3-phospho-N,N-dimethylethanolamine + S-adenosyl-L-homocysteine + H(+)</text>
        <dbReference type="Rhea" id="RHEA:32735"/>
        <dbReference type="ChEBI" id="CHEBI:15378"/>
        <dbReference type="ChEBI" id="CHEBI:57856"/>
        <dbReference type="ChEBI" id="CHEBI:59789"/>
        <dbReference type="ChEBI" id="CHEBI:64572"/>
        <dbReference type="ChEBI" id="CHEBI:64573"/>
        <dbReference type="EC" id="2.1.1.71"/>
    </reaction>
</comment>
<feature type="binding site" evidence="17">
    <location>
        <begin position="97"/>
        <end position="99"/>
    </location>
    <ligand>
        <name>S-adenosyl-L-methionine</name>
        <dbReference type="ChEBI" id="CHEBI:59789"/>
    </ligand>
</feature>
<feature type="transmembrane region" description="Helical" evidence="18">
    <location>
        <begin position="93"/>
        <end position="118"/>
    </location>
</feature>
<evidence type="ECO:0000256" key="7">
    <source>
        <dbReference type="ARBA" id="ARBA00022692"/>
    </source>
</evidence>
<keyword evidence="5 17" id="KW-0808">Transferase</keyword>
<keyword evidence="10 17" id="KW-0443">Lipid metabolism</keyword>
<feature type="topological domain" description="Cytoplasmic" evidence="17">
    <location>
        <begin position="66"/>
        <end position="92"/>
    </location>
</feature>
<sequence>MFTEYIDFSQPTFYYIIAHIFFNPLFWNTVARAEYRSHILTKLAGGNAYYGCYALAVTIFSIGITRDALYALALGNQPTFAPLETPLVQGIAVVLYAVGATLVLTSMYALGVTGTYLGDYFGILMDARVTGFPFNVCENPMYVGSTLNFLATALWHASPAGLLLTVIVYVVYLVALEFEGPFTTMIYAKKNEKKE</sequence>
<keyword evidence="20" id="KW-1185">Reference proteome</keyword>
<dbReference type="GO" id="GO:0005789">
    <property type="term" value="C:endoplasmic reticulum membrane"/>
    <property type="evidence" value="ECO:0007669"/>
    <property type="project" value="UniProtKB-SubCell"/>
</dbReference>
<comment type="similarity">
    <text evidence="17">Belongs to the class VI-like SAM-binding methyltransferase superfamily. PEMT/PEM2 methyltransferase family.</text>
</comment>
<evidence type="ECO:0000256" key="11">
    <source>
        <dbReference type="ARBA" id="ARBA00023128"/>
    </source>
</evidence>
<keyword evidence="9 17" id="KW-1133">Transmembrane helix</keyword>
<keyword evidence="13 17" id="KW-0594">Phospholipid biosynthesis</keyword>
<evidence type="ECO:0000313" key="20">
    <source>
        <dbReference type="Proteomes" id="UP000646827"/>
    </source>
</evidence>
<keyword evidence="14 17" id="KW-1208">Phospholipid metabolism</keyword>
<dbReference type="Proteomes" id="UP000646827">
    <property type="component" value="Unassembled WGS sequence"/>
</dbReference>
<protein>
    <recommendedName>
        <fullName evidence="17">Phosphatidyl-N-methylethanolamine N-methyltransferase</fullName>
        <ecNumber evidence="17">2.1.1.71</ecNumber>
    </recommendedName>
    <alternativeName>
        <fullName evidence="17">Phospholipid methyltransferase</fullName>
        <shortName evidence="17">PLMT</shortName>
    </alternativeName>
</protein>
<evidence type="ECO:0000256" key="15">
    <source>
        <dbReference type="ARBA" id="ARBA00051252"/>
    </source>
</evidence>
<feature type="topological domain" description="Cytoplasmic" evidence="17">
    <location>
        <begin position="178"/>
        <end position="195"/>
    </location>
</feature>
<feature type="transmembrane region" description="Helical" evidence="18">
    <location>
        <begin position="149"/>
        <end position="175"/>
    </location>
</feature>
<feature type="intramembrane region" description="Helical" evidence="17">
    <location>
        <begin position="11"/>
        <end position="31"/>
    </location>
</feature>
<comment type="function">
    <text evidence="17">Catalyzes the second two steps of the methylation pathway of phosphatidylcholine biosynthesis, the SAM-dependent methylation of phosphatidylmonomethylethanolamine (PMME) to phosphatidyldimethylethanolamine (PDME) and of PDME to phosphatidylcholine (PC).</text>
</comment>
<evidence type="ECO:0000313" key="19">
    <source>
        <dbReference type="EMBL" id="KAG2225744.1"/>
    </source>
</evidence>
<dbReference type="PROSITE" id="PS51599">
    <property type="entry name" value="SAM_PEMT_PEM2"/>
    <property type="match status" value="1"/>
</dbReference>
<evidence type="ECO:0000256" key="12">
    <source>
        <dbReference type="ARBA" id="ARBA00023136"/>
    </source>
</evidence>
<keyword evidence="4 17" id="KW-0489">Methyltransferase</keyword>
<evidence type="ECO:0000256" key="18">
    <source>
        <dbReference type="SAM" id="Phobius"/>
    </source>
</evidence>
<dbReference type="HAMAP" id="MF_03216">
    <property type="entry name" value="PLMT"/>
    <property type="match status" value="1"/>
</dbReference>
<name>A0A8H7VSS7_9FUNG</name>
<dbReference type="UniPathway" id="UPA00753"/>
<reference evidence="19 20" key="1">
    <citation type="submission" date="2020-12" db="EMBL/GenBank/DDBJ databases">
        <title>Metabolic potential, ecology and presence of endohyphal bacteria is reflected in genomic diversity of Mucoromycotina.</title>
        <authorList>
            <person name="Muszewska A."/>
            <person name="Okrasinska A."/>
            <person name="Steczkiewicz K."/>
            <person name="Drgas O."/>
            <person name="Orlowska M."/>
            <person name="Perlinska-Lenart U."/>
            <person name="Aleksandrzak-Piekarczyk T."/>
            <person name="Szatraj K."/>
            <person name="Zielenkiewicz U."/>
            <person name="Pilsyk S."/>
            <person name="Malc E."/>
            <person name="Mieczkowski P."/>
            <person name="Kruszewska J.S."/>
            <person name="Biernat P."/>
            <person name="Pawlowska J."/>
        </authorList>
    </citation>
    <scope>NUCLEOTIDE SEQUENCE [LARGE SCALE GENOMIC DNA]</scope>
    <source>
        <strain evidence="19 20">CBS 142.35</strain>
    </source>
</reference>
<evidence type="ECO:0000256" key="4">
    <source>
        <dbReference type="ARBA" id="ARBA00022603"/>
    </source>
</evidence>
<dbReference type="GO" id="GO:0032259">
    <property type="term" value="P:methylation"/>
    <property type="evidence" value="ECO:0007669"/>
    <property type="project" value="UniProtKB-KW"/>
</dbReference>
<gene>
    <name evidence="19" type="ORF">INT45_011412</name>
</gene>
<dbReference type="PANTHER" id="PTHR15458:SF5">
    <property type="entry name" value="PHOSPHATIDYLETHANOLAMINE N-METHYLTRANSFERASE"/>
    <property type="match status" value="1"/>
</dbReference>
<dbReference type="FunFam" id="1.20.120.1630:FF:000005">
    <property type="entry name" value="Phosphatidylethanolamine N-methyltransferase"/>
    <property type="match status" value="1"/>
</dbReference>
<feature type="transmembrane region" description="Helical" evidence="18">
    <location>
        <begin position="52"/>
        <end position="73"/>
    </location>
</feature>
<dbReference type="Pfam" id="PF04191">
    <property type="entry name" value="PEMT"/>
    <property type="match status" value="1"/>
</dbReference>
<comment type="pathway">
    <text evidence="2">Lipid metabolism.</text>
</comment>
<keyword evidence="7 17" id="KW-0812">Transmembrane</keyword>
<comment type="catalytic activity">
    <reaction evidence="15">
        <text>a 1,2-diacyl-sn-glycero-3-phospho-N,N-dimethylethanolamine + S-adenosyl-L-methionine = a 1,2-diacyl-sn-glycero-3-phosphocholine + S-adenosyl-L-homocysteine + H(+)</text>
        <dbReference type="Rhea" id="RHEA:32739"/>
        <dbReference type="ChEBI" id="CHEBI:15378"/>
        <dbReference type="ChEBI" id="CHEBI:57643"/>
        <dbReference type="ChEBI" id="CHEBI:57856"/>
        <dbReference type="ChEBI" id="CHEBI:59789"/>
        <dbReference type="ChEBI" id="CHEBI:64572"/>
        <dbReference type="EC" id="2.1.1.71"/>
    </reaction>
</comment>
<dbReference type="GO" id="GO:0000773">
    <property type="term" value="F:phosphatidyl-N-methylethanolamine N-methyltransferase activity"/>
    <property type="evidence" value="ECO:0007669"/>
    <property type="project" value="UniProtKB-UniRule"/>
</dbReference>
<dbReference type="EC" id="2.1.1.71" evidence="17"/>
<dbReference type="GO" id="GO:0031966">
    <property type="term" value="C:mitochondrial membrane"/>
    <property type="evidence" value="ECO:0007669"/>
    <property type="project" value="UniProtKB-SubCell"/>
</dbReference>
<comment type="caution">
    <text evidence="19">The sequence shown here is derived from an EMBL/GenBank/DDBJ whole genome shotgun (WGS) entry which is preliminary data.</text>
</comment>
<feature type="transmembrane region" description="Helical" evidence="18">
    <location>
        <begin position="12"/>
        <end position="31"/>
    </location>
</feature>